<evidence type="ECO:0000256" key="2">
    <source>
        <dbReference type="ARBA" id="ARBA00022487"/>
    </source>
</evidence>
<feature type="chain" id="PRO_5029592683" description="Carboxylesterase type B domain-containing protein" evidence="4">
    <location>
        <begin position="21"/>
        <end position="229"/>
    </location>
</feature>
<evidence type="ECO:0000313" key="6">
    <source>
        <dbReference type="EMBL" id="KAF6027322.1"/>
    </source>
</evidence>
<evidence type="ECO:0000256" key="3">
    <source>
        <dbReference type="ARBA" id="ARBA00022801"/>
    </source>
</evidence>
<protein>
    <recommendedName>
        <fullName evidence="5">Carboxylesterase type B domain-containing protein</fullName>
    </recommendedName>
</protein>
<evidence type="ECO:0000256" key="4">
    <source>
        <dbReference type="SAM" id="SignalP"/>
    </source>
</evidence>
<keyword evidence="7" id="KW-1185">Reference proteome</keyword>
<dbReference type="GO" id="GO:0006581">
    <property type="term" value="P:acetylcholine catabolic process"/>
    <property type="evidence" value="ECO:0007669"/>
    <property type="project" value="TreeGrafter"/>
</dbReference>
<reference evidence="6" key="1">
    <citation type="submission" date="2020-06" db="EMBL/GenBank/DDBJ databases">
        <title>Draft genome of Bugula neritina, a colonial animal packing powerful symbionts and potential medicines.</title>
        <authorList>
            <person name="Rayko M."/>
        </authorList>
    </citation>
    <scope>NUCLEOTIDE SEQUENCE [LARGE SCALE GENOMIC DNA]</scope>
    <source>
        <strain evidence="6">Kwan_BN1</strain>
    </source>
</reference>
<dbReference type="GO" id="GO:0005615">
    <property type="term" value="C:extracellular space"/>
    <property type="evidence" value="ECO:0007669"/>
    <property type="project" value="TreeGrafter"/>
</dbReference>
<evidence type="ECO:0000259" key="5">
    <source>
        <dbReference type="Pfam" id="PF00135"/>
    </source>
</evidence>
<comment type="caution">
    <text evidence="6">The sequence shown here is derived from an EMBL/GenBank/DDBJ whole genome shotgun (WGS) entry which is preliminary data.</text>
</comment>
<name>A0A7J7JLT7_BUGNE</name>
<feature type="signal peptide" evidence="4">
    <location>
        <begin position="1"/>
        <end position="20"/>
    </location>
</feature>
<organism evidence="6 7">
    <name type="scientific">Bugula neritina</name>
    <name type="common">Brown bryozoan</name>
    <name type="synonym">Sertularia neritina</name>
    <dbReference type="NCBI Taxonomy" id="10212"/>
    <lineage>
        <taxon>Eukaryota</taxon>
        <taxon>Metazoa</taxon>
        <taxon>Spiralia</taxon>
        <taxon>Lophotrochozoa</taxon>
        <taxon>Bryozoa</taxon>
        <taxon>Gymnolaemata</taxon>
        <taxon>Cheilostomatida</taxon>
        <taxon>Flustrina</taxon>
        <taxon>Buguloidea</taxon>
        <taxon>Bugulidae</taxon>
        <taxon>Bugula</taxon>
    </lineage>
</organism>
<sequence length="229" mass="25027">MAFTLLKTTAICLLVCCTSAADPIVTLSHGGQLQGVSTTFLDSKVDLFLGIRYAKAPVGELRFRKPEEVEGWKGVQDAKVPGAICPQIDPATQKFYGEEDCLFMDITVPGGVQPGAKKPVMVWIHGGGYLWGSGSGYLGVALATTGDVITVSINYRLGILGFLAIEKGTGNYGLWDQRLLYFGLNRTLHSSEEIQIWLPYLVNLQEVEVFQHTLSVSIVVICLRELLFK</sequence>
<proteinExistence type="inferred from homology"/>
<keyword evidence="4" id="KW-0732">Signal</keyword>
<dbReference type="GO" id="GO:0003990">
    <property type="term" value="F:acetylcholinesterase activity"/>
    <property type="evidence" value="ECO:0007669"/>
    <property type="project" value="TreeGrafter"/>
</dbReference>
<dbReference type="OrthoDB" id="6147159at2759"/>
<dbReference type="Proteomes" id="UP000593567">
    <property type="component" value="Unassembled WGS sequence"/>
</dbReference>
<dbReference type="Pfam" id="PF00135">
    <property type="entry name" value="COesterase"/>
    <property type="match status" value="1"/>
</dbReference>
<dbReference type="InterPro" id="IPR002018">
    <property type="entry name" value="CarbesteraseB"/>
</dbReference>
<dbReference type="PANTHER" id="PTHR43918:SF4">
    <property type="entry name" value="CARBOXYLIC ESTER HYDROLASE"/>
    <property type="match status" value="1"/>
</dbReference>
<dbReference type="SUPFAM" id="SSF53474">
    <property type="entry name" value="alpha/beta-Hydrolases"/>
    <property type="match status" value="1"/>
</dbReference>
<gene>
    <name evidence="6" type="ORF">EB796_014362</name>
</gene>
<feature type="domain" description="Carboxylesterase type B" evidence="5">
    <location>
        <begin position="22"/>
        <end position="179"/>
    </location>
</feature>
<evidence type="ECO:0000256" key="1">
    <source>
        <dbReference type="ARBA" id="ARBA00005964"/>
    </source>
</evidence>
<dbReference type="InterPro" id="IPR029058">
    <property type="entry name" value="AB_hydrolase_fold"/>
</dbReference>
<dbReference type="GO" id="GO:0019695">
    <property type="term" value="P:choline metabolic process"/>
    <property type="evidence" value="ECO:0007669"/>
    <property type="project" value="TreeGrafter"/>
</dbReference>
<keyword evidence="3" id="KW-0378">Hydrolase</keyword>
<dbReference type="Gene3D" id="3.40.50.1820">
    <property type="entry name" value="alpha/beta hydrolase"/>
    <property type="match status" value="1"/>
</dbReference>
<dbReference type="PANTHER" id="PTHR43918">
    <property type="entry name" value="ACETYLCHOLINESTERASE"/>
    <property type="match status" value="1"/>
</dbReference>
<dbReference type="GO" id="GO:0005886">
    <property type="term" value="C:plasma membrane"/>
    <property type="evidence" value="ECO:0007669"/>
    <property type="project" value="TreeGrafter"/>
</dbReference>
<dbReference type="AlphaFoldDB" id="A0A7J7JLT7"/>
<dbReference type="EMBL" id="VXIV02002107">
    <property type="protein sequence ID" value="KAF6027322.1"/>
    <property type="molecule type" value="Genomic_DNA"/>
</dbReference>
<evidence type="ECO:0000313" key="7">
    <source>
        <dbReference type="Proteomes" id="UP000593567"/>
    </source>
</evidence>
<keyword evidence="2" id="KW-0719">Serine esterase</keyword>
<dbReference type="InterPro" id="IPR050654">
    <property type="entry name" value="AChE-related_enzymes"/>
</dbReference>
<comment type="similarity">
    <text evidence="1">Belongs to the type-B carboxylesterase/lipase family.</text>
</comment>
<accession>A0A7J7JLT7</accession>